<gene>
    <name evidence="1" type="ORF">KIN20_001489</name>
</gene>
<organism evidence="1 2">
    <name type="scientific">Parelaphostrongylus tenuis</name>
    <name type="common">Meningeal worm</name>
    <dbReference type="NCBI Taxonomy" id="148309"/>
    <lineage>
        <taxon>Eukaryota</taxon>
        <taxon>Metazoa</taxon>
        <taxon>Ecdysozoa</taxon>
        <taxon>Nematoda</taxon>
        <taxon>Chromadorea</taxon>
        <taxon>Rhabditida</taxon>
        <taxon>Rhabditina</taxon>
        <taxon>Rhabditomorpha</taxon>
        <taxon>Strongyloidea</taxon>
        <taxon>Metastrongylidae</taxon>
        <taxon>Parelaphostrongylus</taxon>
    </lineage>
</organism>
<reference evidence="1" key="1">
    <citation type="submission" date="2021-06" db="EMBL/GenBank/DDBJ databases">
        <title>Parelaphostrongylus tenuis whole genome reference sequence.</title>
        <authorList>
            <person name="Garwood T.J."/>
            <person name="Larsen P.A."/>
            <person name="Fountain-Jones N.M."/>
            <person name="Garbe J.R."/>
            <person name="Macchietto M.G."/>
            <person name="Kania S.A."/>
            <person name="Gerhold R.W."/>
            <person name="Richards J.E."/>
            <person name="Wolf T.M."/>
        </authorList>
    </citation>
    <scope>NUCLEOTIDE SEQUENCE</scope>
    <source>
        <strain evidence="1">MNPRO001-30</strain>
        <tissue evidence="1">Meninges</tissue>
    </source>
</reference>
<evidence type="ECO:0000313" key="2">
    <source>
        <dbReference type="Proteomes" id="UP001196413"/>
    </source>
</evidence>
<proteinExistence type="predicted"/>
<sequence length="54" mass="6497">MSKQHTEKTKKADGFRRLSELVQSYHLYRYTDARTGRMEMFPLWKETIIYAVAN</sequence>
<evidence type="ECO:0000313" key="1">
    <source>
        <dbReference type="EMBL" id="KAJ1346624.1"/>
    </source>
</evidence>
<protein>
    <submittedName>
        <fullName evidence="1">Uncharacterized protein</fullName>
    </submittedName>
</protein>
<dbReference type="Proteomes" id="UP001196413">
    <property type="component" value="Unassembled WGS sequence"/>
</dbReference>
<dbReference type="EMBL" id="JAHQIW010000200">
    <property type="protein sequence ID" value="KAJ1346624.1"/>
    <property type="molecule type" value="Genomic_DNA"/>
</dbReference>
<comment type="caution">
    <text evidence="1">The sequence shown here is derived from an EMBL/GenBank/DDBJ whole genome shotgun (WGS) entry which is preliminary data.</text>
</comment>
<dbReference type="AlphaFoldDB" id="A0AAD5MF08"/>
<name>A0AAD5MF08_PARTN</name>
<keyword evidence="2" id="KW-1185">Reference proteome</keyword>
<accession>A0AAD5MF08</accession>